<feature type="region of interest" description="Disordered" evidence="6">
    <location>
        <begin position="1"/>
        <end position="47"/>
    </location>
</feature>
<dbReference type="GO" id="GO:0005634">
    <property type="term" value="C:nucleus"/>
    <property type="evidence" value="ECO:0007669"/>
    <property type="project" value="UniProtKB-SubCell"/>
</dbReference>
<dbReference type="OrthoDB" id="1232at2759"/>
<evidence type="ECO:0000256" key="4">
    <source>
        <dbReference type="ARBA" id="ARBA00023163"/>
    </source>
</evidence>
<evidence type="ECO:0000313" key="7">
    <source>
        <dbReference type="EMBL" id="JAI27089.1"/>
    </source>
</evidence>
<dbReference type="GO" id="GO:0003713">
    <property type="term" value="F:transcription coactivator activity"/>
    <property type="evidence" value="ECO:0007669"/>
    <property type="project" value="TreeGrafter"/>
</dbReference>
<feature type="region of interest" description="Disordered" evidence="6">
    <location>
        <begin position="109"/>
        <end position="195"/>
    </location>
</feature>
<sequence length="486" mass="54040">MATSNTKGIKASNFGASSSGGGNRTGGKTGPVSTTSQPDADASSVGINIPLIKTKDNNKQLPTYHAALQRSADDYLAAEELDNIQLELETLLSSVALRYRVLKSEYESLDKDERRNERRTKHGVGGETQTPNVNSSSSGKRKREETSSVRKPKHTPASSLKHTKHAKNSPVAPNTDDSMDYVPPTGSHGHGQNRDHHLQKVTLPKNDTPNKFWLSVEPYCMPLTNEDLRLLDDLLEQYSGPLVPPIPELGPHYSTIWATEDMKEVQQASNPNANSNRLKPQNNAASGMLKKAESMMDECVTGPLTQRLVSALLEEQLIQNPSELAASAVADSSNSSSENTHSSAQMNFRSLSLLRNCIDIEKRVKRELIEQGILDLNDFPNNDEDEIHAEIKRLISELSAIAEYNGAALKRLHDSAAEEIKRLEIKRKLDTVDQEILEAYKRTMQNKAKRKPLSFEEQQEIHRLTAEQKALSDQLERLQANCFLYE</sequence>
<feature type="compositionally biased region" description="Gly residues" evidence="6">
    <location>
        <begin position="18"/>
        <end position="29"/>
    </location>
</feature>
<feature type="compositionally biased region" description="Polar residues" evidence="6">
    <location>
        <begin position="127"/>
        <end position="138"/>
    </location>
</feature>
<dbReference type="EMBL" id="GDHF01003899">
    <property type="protein sequence ID" value="JAI48415.1"/>
    <property type="molecule type" value="Transcribed_RNA"/>
</dbReference>
<dbReference type="GeneID" id="108976160"/>
<dbReference type="GO" id="GO:0000124">
    <property type="term" value="C:SAGA complex"/>
    <property type="evidence" value="ECO:0007669"/>
    <property type="project" value="TreeGrafter"/>
</dbReference>
<evidence type="ECO:0000313" key="8">
    <source>
        <dbReference type="EMBL" id="JAI48415.1"/>
    </source>
</evidence>
<keyword evidence="4" id="KW-0804">Transcription</keyword>
<comment type="similarity">
    <text evidence="2">Belongs to the NGG1 family.</text>
</comment>
<evidence type="ECO:0000256" key="1">
    <source>
        <dbReference type="ARBA" id="ARBA00004123"/>
    </source>
</evidence>
<evidence type="ECO:0000256" key="2">
    <source>
        <dbReference type="ARBA" id="ARBA00005330"/>
    </source>
</evidence>
<dbReference type="AlphaFoldDB" id="A0A0K8WC42"/>
<dbReference type="InterPro" id="IPR019340">
    <property type="entry name" value="Histone_AcTrfase_su3"/>
</dbReference>
<gene>
    <name evidence="8" type="primary">tada3-b_1</name>
    <name evidence="7" type="synonym">tada3-b_0</name>
    <name evidence="8" type="ORF">c0_g1_i1</name>
    <name evidence="7" type="ORF">c0_g1_i2</name>
</gene>
<accession>A0A0K8WC42</accession>
<reference evidence="8" key="1">
    <citation type="submission" date="2015-06" db="EMBL/GenBank/DDBJ databases">
        <authorList>
            <person name="Hoefler B.C."/>
            <person name="Straight P.D."/>
        </authorList>
    </citation>
    <scope>NUCLEOTIDE SEQUENCE</scope>
</reference>
<keyword evidence="5" id="KW-0539">Nucleus</keyword>
<keyword evidence="3" id="KW-0805">Transcription regulation</keyword>
<evidence type="ECO:0000256" key="3">
    <source>
        <dbReference type="ARBA" id="ARBA00023015"/>
    </source>
</evidence>
<organism evidence="8">
    <name type="scientific">Bactrocera latifrons</name>
    <name type="common">Malaysian fruit fly</name>
    <name type="synonym">Chaetodacus latifrons</name>
    <dbReference type="NCBI Taxonomy" id="174628"/>
    <lineage>
        <taxon>Eukaryota</taxon>
        <taxon>Metazoa</taxon>
        <taxon>Ecdysozoa</taxon>
        <taxon>Arthropoda</taxon>
        <taxon>Hexapoda</taxon>
        <taxon>Insecta</taxon>
        <taxon>Pterygota</taxon>
        <taxon>Neoptera</taxon>
        <taxon>Endopterygota</taxon>
        <taxon>Diptera</taxon>
        <taxon>Brachycera</taxon>
        <taxon>Muscomorpha</taxon>
        <taxon>Tephritoidea</taxon>
        <taxon>Tephritidae</taxon>
        <taxon>Bactrocera</taxon>
        <taxon>Bactrocera</taxon>
    </lineage>
</organism>
<evidence type="ECO:0000256" key="5">
    <source>
        <dbReference type="ARBA" id="ARBA00023242"/>
    </source>
</evidence>
<dbReference type="Pfam" id="PF10198">
    <property type="entry name" value="Ada3"/>
    <property type="match status" value="1"/>
</dbReference>
<name>A0A0K8WC42_BACLA</name>
<dbReference type="EMBL" id="GDHF01025225">
    <property type="protein sequence ID" value="JAI27089.1"/>
    <property type="molecule type" value="Transcribed_RNA"/>
</dbReference>
<dbReference type="PANTHER" id="PTHR13556">
    <property type="entry name" value="TRANSCRIPTIONAL ADAPTER 3-RELATED"/>
    <property type="match status" value="1"/>
</dbReference>
<dbReference type="PANTHER" id="PTHR13556:SF2">
    <property type="entry name" value="TRANSCRIPTIONAL ADAPTER 3"/>
    <property type="match status" value="1"/>
</dbReference>
<evidence type="ECO:0000256" key="6">
    <source>
        <dbReference type="SAM" id="MobiDB-lite"/>
    </source>
</evidence>
<protein>
    <submittedName>
        <fullName evidence="8">Transcriptional adapter 3-B</fullName>
    </submittedName>
</protein>
<dbReference type="GO" id="GO:0006357">
    <property type="term" value="P:regulation of transcription by RNA polymerase II"/>
    <property type="evidence" value="ECO:0007669"/>
    <property type="project" value="TreeGrafter"/>
</dbReference>
<proteinExistence type="inferred from homology"/>
<comment type="subcellular location">
    <subcellularLocation>
        <location evidence="1">Nucleus</location>
    </subcellularLocation>
</comment>
<dbReference type="CTD" id="32787"/>